<keyword evidence="3" id="KW-1185">Reference proteome</keyword>
<dbReference type="AlphaFoldDB" id="A0A7W1WXM1"/>
<reference evidence="2 3" key="1">
    <citation type="submission" date="2020-07" db="EMBL/GenBank/DDBJ databases">
        <title>Bacterium isolated from marien macroalgae.</title>
        <authorList>
            <person name="Zhu K."/>
            <person name="Lu D."/>
            <person name="Du Z."/>
        </authorList>
    </citation>
    <scope>NUCLEOTIDE SEQUENCE [LARGE SCALE GENOMIC DNA]</scope>
    <source>
        <strain evidence="2 3">3-1745</strain>
    </source>
</reference>
<name>A0A7W1WXM1_9GAMM</name>
<protein>
    <submittedName>
        <fullName evidence="2">Uncharacterized protein</fullName>
    </submittedName>
</protein>
<feature type="signal peptide" evidence="1">
    <location>
        <begin position="1"/>
        <end position="22"/>
    </location>
</feature>
<gene>
    <name evidence="2" type="ORF">H1S06_06390</name>
</gene>
<dbReference type="RefSeq" id="WP_181738363.1">
    <property type="nucleotide sequence ID" value="NZ_JACEMT010000041.1"/>
</dbReference>
<accession>A0A7W1WXM1</accession>
<feature type="chain" id="PRO_5030590811" evidence="1">
    <location>
        <begin position="23"/>
        <end position="306"/>
    </location>
</feature>
<comment type="caution">
    <text evidence="2">The sequence shown here is derived from an EMBL/GenBank/DDBJ whole genome shotgun (WGS) entry which is preliminary data.</text>
</comment>
<evidence type="ECO:0000313" key="2">
    <source>
        <dbReference type="EMBL" id="MBA4501994.1"/>
    </source>
</evidence>
<sequence length="306" mass="35540">MKSFLKFLIIAFIINISNMAYASQAISIEKSVAFSDLSKGYDITITDIHTDSKVYDFNTDKVEVENDSDIPFYRYLLKIEKSGKKWSKQVIFFKDVDNIVGLDALLFGQFLNTTDIDHLDQEYAYGFYVNLKNILSEDYFPFKQVFDKGLSDYLDYMEISGDFKGYIQRTESASERLNAALNEIKMPELPSHEDIIKRFIKSINEKSNDWLLGQQMPGSSDREKGIYSRGLGTLYKYFDTIGNPSEFKVIETRESPAYVKDPQTYYIIELLGHTGKREKIEMEFTFVDIYGYRYVGEYDITGIHFQ</sequence>
<evidence type="ECO:0000313" key="3">
    <source>
        <dbReference type="Proteomes" id="UP000538931"/>
    </source>
</evidence>
<organism evidence="2 3">
    <name type="scientific">Marinobacterium marinum</name>
    <dbReference type="NCBI Taxonomy" id="2756129"/>
    <lineage>
        <taxon>Bacteria</taxon>
        <taxon>Pseudomonadati</taxon>
        <taxon>Pseudomonadota</taxon>
        <taxon>Gammaproteobacteria</taxon>
        <taxon>Oceanospirillales</taxon>
        <taxon>Oceanospirillaceae</taxon>
        <taxon>Marinobacterium</taxon>
    </lineage>
</organism>
<evidence type="ECO:0000256" key="1">
    <source>
        <dbReference type="SAM" id="SignalP"/>
    </source>
</evidence>
<dbReference type="Proteomes" id="UP000538931">
    <property type="component" value="Unassembled WGS sequence"/>
</dbReference>
<proteinExistence type="predicted"/>
<dbReference type="EMBL" id="JACEMT010000041">
    <property type="protein sequence ID" value="MBA4501994.1"/>
    <property type="molecule type" value="Genomic_DNA"/>
</dbReference>
<keyword evidence="1" id="KW-0732">Signal</keyword>